<evidence type="ECO:0000313" key="8">
    <source>
        <dbReference type="Proteomes" id="UP000433309"/>
    </source>
</evidence>
<dbReference type="GO" id="GO:0030170">
    <property type="term" value="F:pyridoxal phosphate binding"/>
    <property type="evidence" value="ECO:0007669"/>
    <property type="project" value="InterPro"/>
</dbReference>
<dbReference type="PANTHER" id="PTHR46577:SF1">
    <property type="entry name" value="HTH-TYPE TRANSCRIPTIONAL REGULATORY PROTEIN GABR"/>
    <property type="match status" value="1"/>
</dbReference>
<dbReference type="InterPro" id="IPR036388">
    <property type="entry name" value="WH-like_DNA-bd_sf"/>
</dbReference>
<dbReference type="InterPro" id="IPR004839">
    <property type="entry name" value="Aminotransferase_I/II_large"/>
</dbReference>
<dbReference type="RefSeq" id="WP_154379729.1">
    <property type="nucleotide sequence ID" value="NZ_WKJK01000011.1"/>
</dbReference>
<name>A0A6I2L240_9BURK</name>
<evidence type="ECO:0000259" key="6">
    <source>
        <dbReference type="PROSITE" id="PS50949"/>
    </source>
</evidence>
<dbReference type="InterPro" id="IPR051446">
    <property type="entry name" value="HTH_trans_reg/aminotransferase"/>
</dbReference>
<evidence type="ECO:0000256" key="3">
    <source>
        <dbReference type="ARBA" id="ARBA00023015"/>
    </source>
</evidence>
<dbReference type="CDD" id="cd07377">
    <property type="entry name" value="WHTH_GntR"/>
    <property type="match status" value="1"/>
</dbReference>
<dbReference type="AlphaFoldDB" id="A0A6I2L240"/>
<organism evidence="7 8">
    <name type="scientific">Duganella guangzhouensis</name>
    <dbReference type="NCBI Taxonomy" id="2666084"/>
    <lineage>
        <taxon>Bacteria</taxon>
        <taxon>Pseudomonadati</taxon>
        <taxon>Pseudomonadota</taxon>
        <taxon>Betaproteobacteria</taxon>
        <taxon>Burkholderiales</taxon>
        <taxon>Oxalobacteraceae</taxon>
        <taxon>Telluria group</taxon>
        <taxon>Duganella</taxon>
    </lineage>
</organism>
<dbReference type="CDD" id="cd00609">
    <property type="entry name" value="AAT_like"/>
    <property type="match status" value="1"/>
</dbReference>
<dbReference type="SUPFAM" id="SSF46785">
    <property type="entry name" value="Winged helix' DNA-binding domain"/>
    <property type="match status" value="1"/>
</dbReference>
<dbReference type="Pfam" id="PF00155">
    <property type="entry name" value="Aminotran_1_2"/>
    <property type="match status" value="1"/>
</dbReference>
<evidence type="ECO:0000313" key="7">
    <source>
        <dbReference type="EMBL" id="MRW92385.1"/>
    </source>
</evidence>
<dbReference type="Proteomes" id="UP000433309">
    <property type="component" value="Unassembled WGS sequence"/>
</dbReference>
<dbReference type="Gene3D" id="1.10.10.10">
    <property type="entry name" value="Winged helix-like DNA-binding domain superfamily/Winged helix DNA-binding domain"/>
    <property type="match status" value="1"/>
</dbReference>
<evidence type="ECO:0000256" key="5">
    <source>
        <dbReference type="ARBA" id="ARBA00023163"/>
    </source>
</evidence>
<dbReference type="InterPro" id="IPR000524">
    <property type="entry name" value="Tscrpt_reg_HTH_GntR"/>
</dbReference>
<keyword evidence="2" id="KW-0663">Pyridoxal phosphate</keyword>
<keyword evidence="7" id="KW-0808">Transferase</keyword>
<sequence length="495" mass="54806">MSPTSDLLAHALAQTGFHSRLSQQRRLYEAAKAAIHQQRLGAGSKLPSSRDLARDLGMARNTVIAAFEQLAAEGYVVSARGSGTYVADLQAHRASMRGVGAAPQTRSAPRHARLSRRGQELTAYAAGPQFEIQPFAPGEPDFSSFPFKLWQRLQNRVWREARHDLLDYGQSGGHLPLRRAITEYLRISRSVKVEVEQVMITAGTQQSLDLCAQLLADAGDTAWVEDPCYWGARRVFQARELKLRPITVDADGIALDEADLATKPRLIYVTPSHQYPTGAVMSLARRRELLGAAVRKDAWILEDDYDSEFRYTGRPLAALQGLDDDDRVLYMGTFSKVLYPGIKVGYLVVPPALIAAFRSALYDLQRPGQLTVQATLADFITLGHFTTHVRKIRQTYGARRELLRRMLAQQLPAGVSISREESGLHLVIELPDHVDDVALAQRAAEAQISVKALSTYYMEAPRRRGLLVGYAYCTPEQITDYGRLLGAIIAAGVRA</sequence>
<dbReference type="InterPro" id="IPR015421">
    <property type="entry name" value="PyrdxlP-dep_Trfase_major"/>
</dbReference>
<evidence type="ECO:0000256" key="4">
    <source>
        <dbReference type="ARBA" id="ARBA00023125"/>
    </source>
</evidence>
<keyword evidence="7" id="KW-0032">Aminotransferase</keyword>
<evidence type="ECO:0000256" key="1">
    <source>
        <dbReference type="ARBA" id="ARBA00005384"/>
    </source>
</evidence>
<dbReference type="SUPFAM" id="SSF53383">
    <property type="entry name" value="PLP-dependent transferases"/>
    <property type="match status" value="1"/>
</dbReference>
<dbReference type="InterPro" id="IPR015424">
    <property type="entry name" value="PyrdxlP-dep_Trfase"/>
</dbReference>
<comment type="similarity">
    <text evidence="1">In the C-terminal section; belongs to the class-I pyridoxal-phosphate-dependent aminotransferase family.</text>
</comment>
<dbReference type="EMBL" id="WKJK01000011">
    <property type="protein sequence ID" value="MRW92385.1"/>
    <property type="molecule type" value="Genomic_DNA"/>
</dbReference>
<accession>A0A6I2L240</accession>
<dbReference type="PROSITE" id="PS50949">
    <property type="entry name" value="HTH_GNTR"/>
    <property type="match status" value="1"/>
</dbReference>
<comment type="caution">
    <text evidence="7">The sequence shown here is derived from an EMBL/GenBank/DDBJ whole genome shotgun (WGS) entry which is preliminary data.</text>
</comment>
<dbReference type="Gene3D" id="3.40.640.10">
    <property type="entry name" value="Type I PLP-dependent aspartate aminotransferase-like (Major domain)"/>
    <property type="match status" value="1"/>
</dbReference>
<dbReference type="GO" id="GO:0008483">
    <property type="term" value="F:transaminase activity"/>
    <property type="evidence" value="ECO:0007669"/>
    <property type="project" value="UniProtKB-KW"/>
</dbReference>
<dbReference type="GO" id="GO:0003700">
    <property type="term" value="F:DNA-binding transcription factor activity"/>
    <property type="evidence" value="ECO:0007669"/>
    <property type="project" value="InterPro"/>
</dbReference>
<feature type="domain" description="HTH gntR-type" evidence="6">
    <location>
        <begin position="21"/>
        <end position="89"/>
    </location>
</feature>
<evidence type="ECO:0000256" key="2">
    <source>
        <dbReference type="ARBA" id="ARBA00022898"/>
    </source>
</evidence>
<dbReference type="GO" id="GO:0003677">
    <property type="term" value="F:DNA binding"/>
    <property type="evidence" value="ECO:0007669"/>
    <property type="project" value="UniProtKB-KW"/>
</dbReference>
<keyword evidence="8" id="KW-1185">Reference proteome</keyword>
<dbReference type="SMART" id="SM00345">
    <property type="entry name" value="HTH_GNTR"/>
    <property type="match status" value="1"/>
</dbReference>
<keyword evidence="3" id="KW-0805">Transcription regulation</keyword>
<dbReference type="InterPro" id="IPR036390">
    <property type="entry name" value="WH_DNA-bd_sf"/>
</dbReference>
<protein>
    <submittedName>
        <fullName evidence="7">Aminotransferase class I/II-fold pyridoxal phosphate-dependent enzyme</fullName>
    </submittedName>
</protein>
<dbReference type="Pfam" id="PF00392">
    <property type="entry name" value="GntR"/>
    <property type="match status" value="1"/>
</dbReference>
<gene>
    <name evidence="7" type="ORF">GJ699_20520</name>
</gene>
<proteinExistence type="inferred from homology"/>
<dbReference type="PRINTS" id="PR00035">
    <property type="entry name" value="HTHGNTR"/>
</dbReference>
<keyword evidence="5" id="KW-0804">Transcription</keyword>
<reference evidence="7 8" key="1">
    <citation type="submission" date="2019-11" db="EMBL/GenBank/DDBJ databases">
        <title>Novel species isolated from a subtropical stream in China.</title>
        <authorList>
            <person name="Lu H."/>
        </authorList>
    </citation>
    <scope>NUCLEOTIDE SEQUENCE [LARGE SCALE GENOMIC DNA]</scope>
    <source>
        <strain evidence="7 8">FT80W</strain>
    </source>
</reference>
<keyword evidence="4" id="KW-0238">DNA-binding</keyword>
<dbReference type="PANTHER" id="PTHR46577">
    <property type="entry name" value="HTH-TYPE TRANSCRIPTIONAL REGULATORY PROTEIN GABR"/>
    <property type="match status" value="1"/>
</dbReference>